<evidence type="ECO:0000313" key="4">
    <source>
        <dbReference type="EMBL" id="GAA3115662.1"/>
    </source>
</evidence>
<feature type="transmembrane region" description="Helical" evidence="2">
    <location>
        <begin position="31"/>
        <end position="59"/>
    </location>
</feature>
<keyword evidence="5" id="KW-1185">Reference proteome</keyword>
<organism evidence="4 5">
    <name type="scientific">Planomonospora alba</name>
    <dbReference type="NCBI Taxonomy" id="161354"/>
    <lineage>
        <taxon>Bacteria</taxon>
        <taxon>Bacillati</taxon>
        <taxon>Actinomycetota</taxon>
        <taxon>Actinomycetes</taxon>
        <taxon>Streptosporangiales</taxon>
        <taxon>Streptosporangiaceae</taxon>
        <taxon>Planomonospora</taxon>
    </lineage>
</organism>
<keyword evidence="2" id="KW-1133">Transmembrane helix</keyword>
<feature type="compositionally biased region" description="Basic and acidic residues" evidence="1">
    <location>
        <begin position="13"/>
        <end position="26"/>
    </location>
</feature>
<reference evidence="5" key="1">
    <citation type="journal article" date="2019" name="Int. J. Syst. Evol. Microbiol.">
        <title>The Global Catalogue of Microorganisms (GCM) 10K type strain sequencing project: providing services to taxonomists for standard genome sequencing and annotation.</title>
        <authorList>
            <consortium name="The Broad Institute Genomics Platform"/>
            <consortium name="The Broad Institute Genome Sequencing Center for Infectious Disease"/>
            <person name="Wu L."/>
            <person name="Ma J."/>
        </authorList>
    </citation>
    <scope>NUCLEOTIDE SEQUENCE [LARGE SCALE GENOMIC DNA]</scope>
    <source>
        <strain evidence="5">JCM 9373</strain>
    </source>
</reference>
<dbReference type="Proteomes" id="UP001500320">
    <property type="component" value="Unassembled WGS sequence"/>
</dbReference>
<feature type="domain" description="DUF6286" evidence="3">
    <location>
        <begin position="89"/>
        <end position="199"/>
    </location>
</feature>
<name>A0ABP6MIJ5_9ACTN</name>
<dbReference type="InterPro" id="IPR046253">
    <property type="entry name" value="DUF6286"/>
</dbReference>
<evidence type="ECO:0000313" key="5">
    <source>
        <dbReference type="Proteomes" id="UP001500320"/>
    </source>
</evidence>
<accession>A0ABP6MIJ5</accession>
<evidence type="ECO:0000259" key="3">
    <source>
        <dbReference type="Pfam" id="PF19803"/>
    </source>
</evidence>
<feature type="compositionally biased region" description="Low complexity" evidence="1">
    <location>
        <begin position="1"/>
        <end position="12"/>
    </location>
</feature>
<feature type="region of interest" description="Disordered" evidence="1">
    <location>
        <begin position="1"/>
        <end position="26"/>
    </location>
</feature>
<protein>
    <recommendedName>
        <fullName evidence="3">DUF6286 domain-containing protein</fullName>
    </recommendedName>
</protein>
<evidence type="ECO:0000256" key="1">
    <source>
        <dbReference type="SAM" id="MobiDB-lite"/>
    </source>
</evidence>
<keyword evidence="2" id="KW-0472">Membrane</keyword>
<feature type="transmembrane region" description="Helical" evidence="2">
    <location>
        <begin position="79"/>
        <end position="100"/>
    </location>
</feature>
<sequence>MVAGGAPEAPGRPADRRRAVRSLRPDRSPAGAVTALAASAVLCAAAGGTVALLTGAPAAQEAYAGLAAGAGALSWSDPAVLGAGLALAAVGACLVALALVPGRTRLVPLETGDPLAVIGLTRPGLRRTLRAAALAVDGVAGARVRLGRRQVEVVVVAEVSGADGADGAERLLRRVGAAVGDRLVELGAVCGDEVVVRLRGRAGR</sequence>
<keyword evidence="2" id="KW-0812">Transmembrane</keyword>
<evidence type="ECO:0000256" key="2">
    <source>
        <dbReference type="SAM" id="Phobius"/>
    </source>
</evidence>
<comment type="caution">
    <text evidence="4">The sequence shown here is derived from an EMBL/GenBank/DDBJ whole genome shotgun (WGS) entry which is preliminary data.</text>
</comment>
<dbReference type="EMBL" id="BAAAUT010000002">
    <property type="protein sequence ID" value="GAA3115662.1"/>
    <property type="molecule type" value="Genomic_DNA"/>
</dbReference>
<proteinExistence type="predicted"/>
<gene>
    <name evidence="4" type="ORF">GCM10010466_03430</name>
</gene>
<dbReference type="Pfam" id="PF19803">
    <property type="entry name" value="DUF6286"/>
    <property type="match status" value="1"/>
</dbReference>